<reference evidence="2 3" key="1">
    <citation type="submission" date="2019-07" db="EMBL/GenBank/DDBJ databases">
        <title>Microlunatus dokdonensis sp. nov. isolated from the rhizospheric soil of the wild plant Elymus tsukushiensis.</title>
        <authorList>
            <person name="Ghim S.-Y."/>
            <person name="Hwang Y.-J."/>
            <person name="Son J.-S."/>
            <person name="Shin J.-H."/>
        </authorList>
    </citation>
    <scope>NUCLEOTIDE SEQUENCE [LARGE SCALE GENOMIC DNA]</scope>
    <source>
        <strain evidence="2 3">KUDC0627</strain>
    </source>
</reference>
<organism evidence="2 3">
    <name type="scientific">Microlunatus elymi</name>
    <dbReference type="NCBI Taxonomy" id="2596828"/>
    <lineage>
        <taxon>Bacteria</taxon>
        <taxon>Bacillati</taxon>
        <taxon>Actinomycetota</taxon>
        <taxon>Actinomycetes</taxon>
        <taxon>Propionibacteriales</taxon>
        <taxon>Propionibacteriaceae</taxon>
        <taxon>Microlunatus</taxon>
    </lineage>
</organism>
<dbReference type="SUPFAM" id="SSF50129">
    <property type="entry name" value="GroES-like"/>
    <property type="match status" value="1"/>
</dbReference>
<dbReference type="RefSeq" id="WP_143987075.1">
    <property type="nucleotide sequence ID" value="NZ_CP041692.1"/>
</dbReference>
<dbReference type="InterPro" id="IPR011032">
    <property type="entry name" value="GroES-like_sf"/>
</dbReference>
<dbReference type="InterPro" id="IPR013154">
    <property type="entry name" value="ADH-like_N"/>
</dbReference>
<dbReference type="OrthoDB" id="9787435at2"/>
<dbReference type="PANTHER" id="PTHR45033">
    <property type="match status" value="1"/>
</dbReference>
<dbReference type="PANTHER" id="PTHR45033:SF3">
    <property type="entry name" value="DEHYDROGENASE, PUTATIVE (AFU_ORTHOLOGUE AFUA_2G13270)-RELATED"/>
    <property type="match status" value="1"/>
</dbReference>
<dbReference type="SMART" id="SM00829">
    <property type="entry name" value="PKS_ER"/>
    <property type="match status" value="1"/>
</dbReference>
<dbReference type="Pfam" id="PF08240">
    <property type="entry name" value="ADH_N"/>
    <property type="match status" value="1"/>
</dbReference>
<dbReference type="InterPro" id="IPR052711">
    <property type="entry name" value="Zinc_ADH-like"/>
</dbReference>
<feature type="domain" description="Enoyl reductase (ER)" evidence="1">
    <location>
        <begin position="21"/>
        <end position="327"/>
    </location>
</feature>
<evidence type="ECO:0000313" key="2">
    <source>
        <dbReference type="EMBL" id="QDP97114.1"/>
    </source>
</evidence>
<dbReference type="GO" id="GO:0016491">
    <property type="term" value="F:oxidoreductase activity"/>
    <property type="evidence" value="ECO:0007669"/>
    <property type="project" value="InterPro"/>
</dbReference>
<protein>
    <submittedName>
        <fullName evidence="2">Zinc-binding dehydrogenase</fullName>
    </submittedName>
</protein>
<dbReference type="InterPro" id="IPR036291">
    <property type="entry name" value="NAD(P)-bd_dom_sf"/>
</dbReference>
<dbReference type="Gene3D" id="3.40.50.720">
    <property type="entry name" value="NAD(P)-binding Rossmann-like Domain"/>
    <property type="match status" value="1"/>
</dbReference>
<dbReference type="InterPro" id="IPR020843">
    <property type="entry name" value="ER"/>
</dbReference>
<dbReference type="Pfam" id="PF13602">
    <property type="entry name" value="ADH_zinc_N_2"/>
    <property type="match status" value="1"/>
</dbReference>
<name>A0A516Q102_9ACTN</name>
<dbReference type="AlphaFoldDB" id="A0A516Q102"/>
<dbReference type="SUPFAM" id="SSF51735">
    <property type="entry name" value="NAD(P)-binding Rossmann-fold domains"/>
    <property type="match status" value="1"/>
</dbReference>
<proteinExistence type="predicted"/>
<evidence type="ECO:0000313" key="3">
    <source>
        <dbReference type="Proteomes" id="UP000319263"/>
    </source>
</evidence>
<dbReference type="KEGG" id="mik:FOE78_15320"/>
<keyword evidence="3" id="KW-1185">Reference proteome</keyword>
<dbReference type="Proteomes" id="UP000319263">
    <property type="component" value="Chromosome"/>
</dbReference>
<sequence length="330" mass="34485">MLAAYAARIDADQPLAALEVGDLEVASTPGGALVPGDWVEVEVRAAALNHHDLFSLQGVGLPARACPMVLGCDAAGVTADGDEVLVHAVINDPSFTGPDSTADPRRSLLSERYPGTLAERVRVPRTNLIAKPAELSFAEAACLPTAWLTAYRMLFTQSGLRPGNTVLTQGAGGGVATALVLLARHAGLRVWVTSRSAERGERAVRLGAHAWFPSGERLPERVDAVMESVGAATWSHSINSLKPGGAVVICGTTSGAEPAKAELTKIFFKPLRVIGSTMGTQDELTDLVSMLVSTGLRPVIDSTYPLADARDAFARLESGAAFGKVVLAAE</sequence>
<gene>
    <name evidence="2" type="ORF">FOE78_15320</name>
</gene>
<dbReference type="EMBL" id="CP041692">
    <property type="protein sequence ID" value="QDP97114.1"/>
    <property type="molecule type" value="Genomic_DNA"/>
</dbReference>
<accession>A0A516Q102</accession>
<evidence type="ECO:0000259" key="1">
    <source>
        <dbReference type="SMART" id="SM00829"/>
    </source>
</evidence>
<dbReference type="Gene3D" id="3.90.180.10">
    <property type="entry name" value="Medium-chain alcohol dehydrogenases, catalytic domain"/>
    <property type="match status" value="1"/>
</dbReference>